<feature type="transmembrane region" description="Helical" evidence="7">
    <location>
        <begin position="314"/>
        <end position="331"/>
    </location>
</feature>
<evidence type="ECO:0000256" key="1">
    <source>
        <dbReference type="ARBA" id="ARBA00004651"/>
    </source>
</evidence>
<keyword evidence="5 7" id="KW-1133">Transmembrane helix</keyword>
<dbReference type="PANTHER" id="PTHR30047">
    <property type="entry name" value="HIGH-AFFINITY CHOLINE TRANSPORT PROTEIN-RELATED"/>
    <property type="match status" value="1"/>
</dbReference>
<feature type="transmembrane region" description="Helical" evidence="7">
    <location>
        <begin position="549"/>
        <end position="567"/>
    </location>
</feature>
<feature type="transmembrane region" description="Helical" evidence="7">
    <location>
        <begin position="746"/>
        <end position="764"/>
    </location>
</feature>
<dbReference type="InterPro" id="IPR018093">
    <property type="entry name" value="BCCT_CS"/>
</dbReference>
<feature type="transmembrane region" description="Helical" evidence="7">
    <location>
        <begin position="429"/>
        <end position="447"/>
    </location>
</feature>
<evidence type="ECO:0000256" key="4">
    <source>
        <dbReference type="ARBA" id="ARBA00022692"/>
    </source>
</evidence>
<dbReference type="InterPro" id="IPR000060">
    <property type="entry name" value="BCCT_transptr"/>
</dbReference>
<dbReference type="GO" id="GO:0005886">
    <property type="term" value="C:plasma membrane"/>
    <property type="evidence" value="ECO:0007669"/>
    <property type="project" value="UniProtKB-SubCell"/>
</dbReference>
<dbReference type="AlphaFoldDB" id="A0A8J2SIP7"/>
<feature type="transmembrane region" description="Helical" evidence="7">
    <location>
        <begin position="183"/>
        <end position="206"/>
    </location>
</feature>
<dbReference type="PANTHER" id="PTHR30047:SF7">
    <property type="entry name" value="HIGH-AFFINITY CHOLINE TRANSPORT PROTEIN"/>
    <property type="match status" value="1"/>
</dbReference>
<reference evidence="8" key="1">
    <citation type="submission" date="2021-11" db="EMBL/GenBank/DDBJ databases">
        <authorList>
            <consortium name="Genoscope - CEA"/>
            <person name="William W."/>
        </authorList>
    </citation>
    <scope>NUCLEOTIDE SEQUENCE</scope>
</reference>
<dbReference type="GO" id="GO:0022857">
    <property type="term" value="F:transmembrane transporter activity"/>
    <property type="evidence" value="ECO:0007669"/>
    <property type="project" value="InterPro"/>
</dbReference>
<dbReference type="PROSITE" id="PS01303">
    <property type="entry name" value="BCCT"/>
    <property type="match status" value="1"/>
</dbReference>
<dbReference type="EMBL" id="CAKKNE010000004">
    <property type="protein sequence ID" value="CAH0373483.1"/>
    <property type="molecule type" value="Genomic_DNA"/>
</dbReference>
<evidence type="ECO:0000313" key="9">
    <source>
        <dbReference type="Proteomes" id="UP000789595"/>
    </source>
</evidence>
<comment type="caution">
    <text evidence="8">The sequence shown here is derived from an EMBL/GenBank/DDBJ whole genome shotgun (WGS) entry which is preliminary data.</text>
</comment>
<evidence type="ECO:0000256" key="3">
    <source>
        <dbReference type="ARBA" id="ARBA00022475"/>
    </source>
</evidence>
<evidence type="ECO:0000256" key="5">
    <source>
        <dbReference type="ARBA" id="ARBA00022989"/>
    </source>
</evidence>
<accession>A0A8J2SIP7</accession>
<feature type="transmembrane region" description="Helical" evidence="7">
    <location>
        <begin position="459"/>
        <end position="482"/>
    </location>
</feature>
<feature type="transmembrane region" description="Helical" evidence="7">
    <location>
        <begin position="31"/>
        <end position="49"/>
    </location>
</feature>
<feature type="transmembrane region" description="Helical" evidence="7">
    <location>
        <begin position="717"/>
        <end position="740"/>
    </location>
</feature>
<sequence length="818" mass="90622">MADKLKPGRGIELPFVEFGEGKPWHVKFNPFVTGLSIVAIWTFIIYTLVSPAEASKEWAMWNDWVGDEWTWFYMGSQNVWLGVIFYLMLTKYGNLKFGGDDTEPEFSKLQWFGMMYTCGVAVGLFYWGVAEPMYHYGGERVATISTGRRLGTLSGAAPNDDWTLRSGHMNDGDRANYALMQSYFHWGIHGWIPYVLIGALMGLLSYRRGLPMTMRTCFYPLWGKQIEGWRGDVVDVLSIMCTLFGVCTSLGLGVRQLNRGLIRLDRGTFMGVDYYGSEYTSDADDRMRKTACGNSVPCRRGKTELDFNVKTQCWIVVFVTLLATCSVAVGLKRGIAVLSYVAFGMGMILVTAVLFMDDTMYILDATTTSLGYYLWYLPKIAWECDAWARLNSDHSWTGSAVRGSLGKDGIAGTPDGLGAGSEWLSGWTVFYWGWWISWGPFVGTFLAKISKGRTLREFIIYAMIVPTLYCIFWFGTFGGAAIGMQMRADHMGASDEGWTYMGKDATHPLDTRMKNAKPEHNKGYVVDFGGSSSVEDQFFDLISSYGGKGLAYGLTCWAWLCLLFYFITSSDSGSLVIDMISANGEQEPPLPQRIFWAFTEGSAAIALLAGSQGDPSRALGGVQAVSVVCGLPFTVVLMYMSHALYLCCLEEAGDLDENRPGWRTVCLGLPKADEVGEWIQSIVIAAVAPFIPIWKVLSQVESSTSGADPIMSKEKMVVLYTALSAIFIYFGSILLIFSQWEANLRMLAATLYLAFATVVSYTRYMTRTGLGIQFGDALTDVCLSVLFYPLVLAQCERECALGTIGGAPPQQKIKVSEA</sequence>
<dbReference type="Proteomes" id="UP000789595">
    <property type="component" value="Unassembled WGS sequence"/>
</dbReference>
<proteinExistence type="predicted"/>
<feature type="transmembrane region" description="Helical" evidence="7">
    <location>
        <begin position="233"/>
        <end position="254"/>
    </location>
</feature>
<protein>
    <submittedName>
        <fullName evidence="8">Uncharacterized protein</fullName>
    </submittedName>
</protein>
<feature type="transmembrane region" description="Helical" evidence="7">
    <location>
        <begin position="69"/>
        <end position="89"/>
    </location>
</feature>
<comment type="subcellular location">
    <subcellularLocation>
        <location evidence="1">Cell membrane</location>
        <topology evidence="1">Multi-pass membrane protein</topology>
    </subcellularLocation>
</comment>
<evidence type="ECO:0000256" key="6">
    <source>
        <dbReference type="ARBA" id="ARBA00023136"/>
    </source>
</evidence>
<feature type="transmembrane region" description="Helical" evidence="7">
    <location>
        <begin position="338"/>
        <end position="356"/>
    </location>
</feature>
<gene>
    <name evidence="8" type="ORF">PECAL_4P06870</name>
</gene>
<feature type="transmembrane region" description="Helical" evidence="7">
    <location>
        <begin position="618"/>
        <end position="640"/>
    </location>
</feature>
<keyword evidence="3" id="KW-1003">Cell membrane</keyword>
<keyword evidence="4 7" id="KW-0812">Transmembrane</keyword>
<name>A0A8J2SIP7_9STRA</name>
<evidence type="ECO:0000313" key="8">
    <source>
        <dbReference type="EMBL" id="CAH0373483.1"/>
    </source>
</evidence>
<keyword evidence="9" id="KW-1185">Reference proteome</keyword>
<evidence type="ECO:0000256" key="7">
    <source>
        <dbReference type="SAM" id="Phobius"/>
    </source>
</evidence>
<evidence type="ECO:0000256" key="2">
    <source>
        <dbReference type="ARBA" id="ARBA00022448"/>
    </source>
</evidence>
<organism evidence="8 9">
    <name type="scientific">Pelagomonas calceolata</name>
    <dbReference type="NCBI Taxonomy" id="35677"/>
    <lineage>
        <taxon>Eukaryota</taxon>
        <taxon>Sar</taxon>
        <taxon>Stramenopiles</taxon>
        <taxon>Ochrophyta</taxon>
        <taxon>Pelagophyceae</taxon>
        <taxon>Pelagomonadales</taxon>
        <taxon>Pelagomonadaceae</taxon>
        <taxon>Pelagomonas</taxon>
    </lineage>
</organism>
<dbReference type="OrthoDB" id="39306at2759"/>
<feature type="transmembrane region" description="Helical" evidence="7">
    <location>
        <begin position="678"/>
        <end position="697"/>
    </location>
</feature>
<keyword evidence="2" id="KW-0813">Transport</keyword>
<dbReference type="Pfam" id="PF02028">
    <property type="entry name" value="BCCT"/>
    <property type="match status" value="3"/>
</dbReference>
<keyword evidence="6 7" id="KW-0472">Membrane</keyword>
<feature type="transmembrane region" description="Helical" evidence="7">
    <location>
        <begin position="109"/>
        <end position="129"/>
    </location>
</feature>